<dbReference type="EMBL" id="AJWN02000003">
    <property type="protein sequence ID" value="OEE64279.1"/>
    <property type="molecule type" value="Genomic_DNA"/>
</dbReference>
<accession>A0A1E5CFN8</accession>
<organism evidence="1 2">
    <name type="scientific">Enterovibrio norvegicus FF-454</name>
    <dbReference type="NCBI Taxonomy" id="1185651"/>
    <lineage>
        <taxon>Bacteria</taxon>
        <taxon>Pseudomonadati</taxon>
        <taxon>Pseudomonadota</taxon>
        <taxon>Gammaproteobacteria</taxon>
        <taxon>Vibrionales</taxon>
        <taxon>Vibrionaceae</taxon>
        <taxon>Enterovibrio</taxon>
    </lineage>
</organism>
<name>A0A1E5CFN8_9GAMM</name>
<dbReference type="RefSeq" id="WP_016959555.1">
    <property type="nucleotide sequence ID" value="NZ_AJWN02000003.1"/>
</dbReference>
<proteinExistence type="predicted"/>
<evidence type="ECO:0000313" key="1">
    <source>
        <dbReference type="EMBL" id="OEE64279.1"/>
    </source>
</evidence>
<sequence>MGSGSLSYALRVSCFVMAFLPFYVAAENCRPELHGDIAIKADNVLIESNNNKFRIDPKGNLFFDVHRVALSEAQRASLTEYNKTIRNDLPFIGRSLSEELHTSWLALDGVLSAELGERSALRGEVGQFHQHLQNQVSTSLYDLDRSPQLKHQALTTAVRELEASVPQLIATVSSRGLMDIAMLSEGKSNKMQFISQKMAALQNKLADEVRLQRDRTLDVQQEVCQRFAQWQVQEAEIASLIPALSSWKTVTVRK</sequence>
<evidence type="ECO:0000313" key="2">
    <source>
        <dbReference type="Proteomes" id="UP000095039"/>
    </source>
</evidence>
<gene>
    <name evidence="1" type="ORF">A1OK_05825</name>
</gene>
<reference evidence="1 2" key="1">
    <citation type="journal article" date="2012" name="Science">
        <title>Ecological populations of bacteria act as socially cohesive units of antibiotic production and resistance.</title>
        <authorList>
            <person name="Cordero O.X."/>
            <person name="Wildschutte H."/>
            <person name="Kirkup B."/>
            <person name="Proehl S."/>
            <person name="Ngo L."/>
            <person name="Hussain F."/>
            <person name="Le Roux F."/>
            <person name="Mincer T."/>
            <person name="Polz M.F."/>
        </authorList>
    </citation>
    <scope>NUCLEOTIDE SEQUENCE [LARGE SCALE GENOMIC DNA]</scope>
    <source>
        <strain evidence="1 2">FF-454</strain>
    </source>
</reference>
<dbReference type="Pfam" id="PF11101">
    <property type="entry name" value="DUF2884"/>
    <property type="match status" value="1"/>
</dbReference>
<keyword evidence="2" id="KW-1185">Reference proteome</keyword>
<comment type="caution">
    <text evidence="1">The sequence shown here is derived from an EMBL/GenBank/DDBJ whole genome shotgun (WGS) entry which is preliminary data.</text>
</comment>
<dbReference type="InterPro" id="IPR021307">
    <property type="entry name" value="DUF2884"/>
</dbReference>
<dbReference type="AlphaFoldDB" id="A0A1E5CFN8"/>
<protein>
    <submittedName>
        <fullName evidence="1">Uncharacterized protein</fullName>
    </submittedName>
</protein>
<dbReference type="Proteomes" id="UP000095039">
    <property type="component" value="Unassembled WGS sequence"/>
</dbReference>